<comment type="caution">
    <text evidence="5">The sequence shown here is derived from an EMBL/GenBank/DDBJ whole genome shotgun (WGS) entry which is preliminary data.</text>
</comment>
<dbReference type="Gene3D" id="3.40.630.190">
    <property type="entry name" value="LCP protein"/>
    <property type="match status" value="1"/>
</dbReference>
<feature type="region of interest" description="Disordered" evidence="2">
    <location>
        <begin position="1"/>
        <end position="48"/>
    </location>
</feature>
<dbReference type="PANTHER" id="PTHR33392:SF6">
    <property type="entry name" value="POLYISOPRENYL-TEICHOIC ACID--PEPTIDOGLYCAN TEICHOIC ACID TRANSFERASE TAGU"/>
    <property type="match status" value="1"/>
</dbReference>
<dbReference type="InterPro" id="IPR004474">
    <property type="entry name" value="LytR_CpsA_psr"/>
</dbReference>
<dbReference type="InterPro" id="IPR050922">
    <property type="entry name" value="LytR/CpsA/Psr_CW_biosynth"/>
</dbReference>
<comment type="similarity">
    <text evidence="1">Belongs to the LytR/CpsA/Psr (LCP) family.</text>
</comment>
<sequence>MASYQNRGKRYSTPVHRHGNQKSRRNSSQNVKLRRGKNPRMEELSSSEKPWKRSKKAIVLSVLCLVFSLIFLVGGVGFVYAGNLLGMYVYDGDSSYTVNDDGTPSKMSPVAQQEIYDDPERVGDLYHDDAIFNVLLMGTDDYTGEACRTDSIILISIDRRHQKLKMTSFMRDMYLEIAEDNGYNRINTAYTFGGPKLLVKTIEKNFGCDIDKYVVVSFAAFEKIINTAGGVEIELTQDEADRINQKSGEENAWAVAGDNNLTGLQARYYARIRDGQTSDWGRTQRQRNVIESLIKKMKKLDILTITQMANEVVPTISSDLTQEEILAILSNAQTYLNYPTEQFRLPVDGFYESPWVLINGYEAAVLTPHIQWNNILVNNFIYEEDFPELALTLEHYGYDGKGNVISQASSSESGGE</sequence>
<dbReference type="RefSeq" id="WP_249319691.1">
    <property type="nucleotide sequence ID" value="NZ_JACRSN010000011.1"/>
</dbReference>
<dbReference type="EMBL" id="JACRSN010000011">
    <property type="protein sequence ID" value="MBC8534042.1"/>
    <property type="molecule type" value="Genomic_DNA"/>
</dbReference>
<dbReference type="PANTHER" id="PTHR33392">
    <property type="entry name" value="POLYISOPRENYL-TEICHOIC ACID--PEPTIDOGLYCAN TEICHOIC ACID TRANSFERASE TAGU"/>
    <property type="match status" value="1"/>
</dbReference>
<evidence type="ECO:0000256" key="2">
    <source>
        <dbReference type="SAM" id="MobiDB-lite"/>
    </source>
</evidence>
<keyword evidence="3" id="KW-0472">Membrane</keyword>
<evidence type="ECO:0000313" key="5">
    <source>
        <dbReference type="EMBL" id="MBC8534042.1"/>
    </source>
</evidence>
<dbReference type="Pfam" id="PF03816">
    <property type="entry name" value="LytR_cpsA_psr"/>
    <property type="match status" value="1"/>
</dbReference>
<reference evidence="5" key="1">
    <citation type="submission" date="2020-08" db="EMBL/GenBank/DDBJ databases">
        <title>Genome public.</title>
        <authorList>
            <person name="Liu C."/>
            <person name="Sun Q."/>
        </authorList>
    </citation>
    <scope>NUCLEOTIDE SEQUENCE</scope>
    <source>
        <strain evidence="5">NSJ-40</strain>
    </source>
</reference>
<name>A0A926D9Z3_9FIRM</name>
<organism evidence="5 6">
    <name type="scientific">Yeguia hominis</name>
    <dbReference type="NCBI Taxonomy" id="2763662"/>
    <lineage>
        <taxon>Bacteria</taxon>
        <taxon>Bacillati</taxon>
        <taxon>Bacillota</taxon>
        <taxon>Clostridia</taxon>
        <taxon>Eubacteriales</taxon>
        <taxon>Yeguiaceae</taxon>
        <taxon>Yeguia</taxon>
    </lineage>
</organism>
<gene>
    <name evidence="5" type="ORF">IAG03_08515</name>
</gene>
<evidence type="ECO:0000313" key="6">
    <source>
        <dbReference type="Proteomes" id="UP000651482"/>
    </source>
</evidence>
<dbReference type="Proteomes" id="UP000651482">
    <property type="component" value="Unassembled WGS sequence"/>
</dbReference>
<keyword evidence="6" id="KW-1185">Reference proteome</keyword>
<proteinExistence type="inferred from homology"/>
<feature type="compositionally biased region" description="Basic residues" evidence="2">
    <location>
        <begin position="7"/>
        <end position="25"/>
    </location>
</feature>
<dbReference type="NCBIfam" id="TIGR00350">
    <property type="entry name" value="lytR_cpsA_psr"/>
    <property type="match status" value="1"/>
</dbReference>
<accession>A0A926D9Z3</accession>
<keyword evidence="3" id="KW-0812">Transmembrane</keyword>
<feature type="domain" description="Cell envelope-related transcriptional attenuator" evidence="4">
    <location>
        <begin position="148"/>
        <end position="298"/>
    </location>
</feature>
<protein>
    <submittedName>
        <fullName evidence="5">LCP family protein</fullName>
    </submittedName>
</protein>
<dbReference type="AlphaFoldDB" id="A0A926D9Z3"/>
<feature type="transmembrane region" description="Helical" evidence="3">
    <location>
        <begin position="57"/>
        <end position="81"/>
    </location>
</feature>
<keyword evidence="3" id="KW-1133">Transmembrane helix</keyword>
<evidence type="ECO:0000259" key="4">
    <source>
        <dbReference type="Pfam" id="PF03816"/>
    </source>
</evidence>
<evidence type="ECO:0000256" key="1">
    <source>
        <dbReference type="ARBA" id="ARBA00006068"/>
    </source>
</evidence>
<evidence type="ECO:0000256" key="3">
    <source>
        <dbReference type="SAM" id="Phobius"/>
    </source>
</evidence>